<protein>
    <submittedName>
        <fullName evidence="2">Uncharacterized protein</fullName>
    </submittedName>
</protein>
<reference evidence="2" key="1">
    <citation type="journal article" date="2022" name="bioRxiv">
        <title>Sequencing and chromosome-scale assembly of the giantPleurodeles waltlgenome.</title>
        <authorList>
            <person name="Brown T."/>
            <person name="Elewa A."/>
            <person name="Iarovenko S."/>
            <person name="Subramanian E."/>
            <person name="Araus A.J."/>
            <person name="Petzold A."/>
            <person name="Susuki M."/>
            <person name="Suzuki K.-i.T."/>
            <person name="Hayashi T."/>
            <person name="Toyoda A."/>
            <person name="Oliveira C."/>
            <person name="Osipova E."/>
            <person name="Leigh N.D."/>
            <person name="Simon A."/>
            <person name="Yun M.H."/>
        </authorList>
    </citation>
    <scope>NUCLEOTIDE SEQUENCE</scope>
    <source>
        <strain evidence="2">20211129_DDA</strain>
        <tissue evidence="2">Liver</tissue>
    </source>
</reference>
<dbReference type="EMBL" id="JANPWB010000007">
    <property type="protein sequence ID" value="KAJ1170141.1"/>
    <property type="molecule type" value="Genomic_DNA"/>
</dbReference>
<dbReference type="Proteomes" id="UP001066276">
    <property type="component" value="Chromosome 4_1"/>
</dbReference>
<evidence type="ECO:0000256" key="1">
    <source>
        <dbReference type="SAM" id="MobiDB-lite"/>
    </source>
</evidence>
<sequence length="135" mass="15504">MPPRPNMDTFKKVEGLGNGQRIRHLLRSQDIIKISQEQRTCGALYYLNCTQNRQRGYVSVCLNESSYSFCVKQFGIGRLNAVPDLGRFSTGQLPPAPAQDPQQARRLTQDSCRRKGRQNYSYSHQQVTRKRIISK</sequence>
<keyword evidence="3" id="KW-1185">Reference proteome</keyword>
<accession>A0AAV7T229</accession>
<comment type="caution">
    <text evidence="2">The sequence shown here is derived from an EMBL/GenBank/DDBJ whole genome shotgun (WGS) entry which is preliminary data.</text>
</comment>
<gene>
    <name evidence="2" type="ORF">NDU88_002022</name>
</gene>
<feature type="region of interest" description="Disordered" evidence="1">
    <location>
        <begin position="87"/>
        <end position="124"/>
    </location>
</feature>
<evidence type="ECO:0000313" key="3">
    <source>
        <dbReference type="Proteomes" id="UP001066276"/>
    </source>
</evidence>
<evidence type="ECO:0000313" key="2">
    <source>
        <dbReference type="EMBL" id="KAJ1170141.1"/>
    </source>
</evidence>
<organism evidence="2 3">
    <name type="scientific">Pleurodeles waltl</name>
    <name type="common">Iberian ribbed newt</name>
    <dbReference type="NCBI Taxonomy" id="8319"/>
    <lineage>
        <taxon>Eukaryota</taxon>
        <taxon>Metazoa</taxon>
        <taxon>Chordata</taxon>
        <taxon>Craniata</taxon>
        <taxon>Vertebrata</taxon>
        <taxon>Euteleostomi</taxon>
        <taxon>Amphibia</taxon>
        <taxon>Batrachia</taxon>
        <taxon>Caudata</taxon>
        <taxon>Salamandroidea</taxon>
        <taxon>Salamandridae</taxon>
        <taxon>Pleurodelinae</taxon>
        <taxon>Pleurodeles</taxon>
    </lineage>
</organism>
<dbReference type="AlphaFoldDB" id="A0AAV7T229"/>
<proteinExistence type="predicted"/>
<name>A0AAV7T229_PLEWA</name>